<comment type="similarity">
    <text evidence="1">Belongs to the TCP11 family.</text>
</comment>
<accession>A0A9W3AQH1</accession>
<gene>
    <name evidence="4" type="primary">LOC106078182</name>
</gene>
<evidence type="ECO:0000313" key="3">
    <source>
        <dbReference type="Proteomes" id="UP001165740"/>
    </source>
</evidence>
<feature type="region of interest" description="Disordered" evidence="2">
    <location>
        <begin position="1"/>
        <end position="26"/>
    </location>
</feature>
<proteinExistence type="inferred from homology"/>
<evidence type="ECO:0000256" key="1">
    <source>
        <dbReference type="ARBA" id="ARBA00010954"/>
    </source>
</evidence>
<dbReference type="GO" id="GO:0007165">
    <property type="term" value="P:signal transduction"/>
    <property type="evidence" value="ECO:0007669"/>
    <property type="project" value="TreeGrafter"/>
</dbReference>
<dbReference type="Pfam" id="PF05794">
    <property type="entry name" value="Tcp11"/>
    <property type="match status" value="1"/>
</dbReference>
<dbReference type="PANTHER" id="PTHR12832">
    <property type="entry name" value="TESTIS-SPECIFIC PROTEIN PBS13 T-COMPLEX 11"/>
    <property type="match status" value="1"/>
</dbReference>
<keyword evidence="3" id="KW-1185">Reference proteome</keyword>
<reference evidence="4" key="1">
    <citation type="submission" date="2025-08" db="UniProtKB">
        <authorList>
            <consortium name="RefSeq"/>
        </authorList>
    </citation>
    <scope>IDENTIFICATION</scope>
</reference>
<evidence type="ECO:0000313" key="4">
    <source>
        <dbReference type="RefSeq" id="XP_055889348.1"/>
    </source>
</evidence>
<dbReference type="OMA" id="CRDEDIN"/>
<dbReference type="PANTHER" id="PTHR12832:SF11">
    <property type="entry name" value="LD23868P"/>
    <property type="match status" value="1"/>
</dbReference>
<sequence>MSDENESKRSPSSQPMETGQSPRTQNIPDELLNMVGASPPRFVTFEQLMSAADGIKNMTLAHEIAVNNDFVLHKEEDSSSSIEKQVAETVKRAFWDAFAAKISQDPPDFTMAYVMLEELKETLVGILLPQHQRLKDQINEVLDMPLIKQQMEQRVFDFEYYGRYVTDTMARLCAPARDEKIAEIRTIQDVVPKFKAIMETLELMRRDMANFTIKQIRPYIQQNSIDYERKKFSEYYETQKALGVNPLKYTEVWLKRNFEKLVQSTGQNLTSSSTTSTPTPANVLNEAYIEVLEWSDPNNFPETLMLDQLRFMALRDKLHTLGLITSVQLITYSVVGSPVEGVEDLKQKLRDHVDLLLQDVAQKGIKAVQESIAEQVVKDVSDSVIQRGLPPLTEKTKLDLKGQILSLGSRENTVRRLMITRLMEFIREGMTGKQLNSLRVPKGCTVVQEELSQVLGNFLRLTSHNRSVFGEQYSQILGQLMHRSGSDISPRGNTVVNAL</sequence>
<organism evidence="3 4">
    <name type="scientific">Biomphalaria glabrata</name>
    <name type="common">Bloodfluke planorb</name>
    <name type="synonym">Freshwater snail</name>
    <dbReference type="NCBI Taxonomy" id="6526"/>
    <lineage>
        <taxon>Eukaryota</taxon>
        <taxon>Metazoa</taxon>
        <taxon>Spiralia</taxon>
        <taxon>Lophotrochozoa</taxon>
        <taxon>Mollusca</taxon>
        <taxon>Gastropoda</taxon>
        <taxon>Heterobranchia</taxon>
        <taxon>Euthyneura</taxon>
        <taxon>Panpulmonata</taxon>
        <taxon>Hygrophila</taxon>
        <taxon>Lymnaeoidea</taxon>
        <taxon>Planorbidae</taxon>
        <taxon>Biomphalaria</taxon>
    </lineage>
</organism>
<name>A0A9W3AQH1_BIOGL</name>
<protein>
    <submittedName>
        <fullName evidence="4">T-complex protein 11-like protein 1</fullName>
    </submittedName>
</protein>
<feature type="compositionally biased region" description="Polar residues" evidence="2">
    <location>
        <begin position="10"/>
        <end position="26"/>
    </location>
</feature>
<dbReference type="InterPro" id="IPR008862">
    <property type="entry name" value="Tcp11"/>
</dbReference>
<dbReference type="AlphaFoldDB" id="A0A9W3AQH1"/>
<evidence type="ECO:0000256" key="2">
    <source>
        <dbReference type="SAM" id="MobiDB-lite"/>
    </source>
</evidence>
<dbReference type="OrthoDB" id="276323at2759"/>
<dbReference type="Proteomes" id="UP001165740">
    <property type="component" value="Chromosome 6"/>
</dbReference>
<dbReference type="RefSeq" id="XP_055889348.1">
    <property type="nucleotide sequence ID" value="XM_056033373.1"/>
</dbReference>
<dbReference type="GeneID" id="106078182"/>